<dbReference type="InterPro" id="IPR036770">
    <property type="entry name" value="Ankyrin_rpt-contain_sf"/>
</dbReference>
<feature type="repeat" description="ANK" evidence="4">
    <location>
        <begin position="376"/>
        <end position="407"/>
    </location>
</feature>
<dbReference type="InterPro" id="IPR011766">
    <property type="entry name" value="TPP_enzyme_TPP-bd"/>
</dbReference>
<dbReference type="SUPFAM" id="SSF52518">
    <property type="entry name" value="Thiamin diphosphate-binding fold (THDP-binding)"/>
    <property type="match status" value="2"/>
</dbReference>
<dbReference type="VEuPathDB" id="FungiDB:MAN_07267"/>
<dbReference type="InterPro" id="IPR029061">
    <property type="entry name" value="THDP-binding"/>
</dbReference>
<dbReference type="SUPFAM" id="SSF52467">
    <property type="entry name" value="DHS-like NAD/FAD-binding domain"/>
    <property type="match status" value="1"/>
</dbReference>
<proteinExistence type="inferred from homology"/>
<comment type="similarity">
    <text evidence="2">Belongs to the TPP enzyme family.</text>
</comment>
<dbReference type="GO" id="GO:0050660">
    <property type="term" value="F:flavin adenine dinucleotide binding"/>
    <property type="evidence" value="ECO:0007669"/>
    <property type="project" value="TreeGrafter"/>
</dbReference>
<dbReference type="InterPro" id="IPR039368">
    <property type="entry name" value="AHAS_TPP"/>
</dbReference>
<evidence type="ECO:0000313" key="8">
    <source>
        <dbReference type="Proteomes" id="UP000031186"/>
    </source>
</evidence>
<dbReference type="PROSITE" id="PS50088">
    <property type="entry name" value="ANK_REPEAT"/>
    <property type="match status" value="1"/>
</dbReference>
<evidence type="ECO:0000259" key="5">
    <source>
        <dbReference type="Pfam" id="PF00205"/>
    </source>
</evidence>
<reference evidence="7 8" key="1">
    <citation type="journal article" date="2014" name="Proc. Natl. Acad. Sci. U.S.A.">
        <title>Trajectory and genomic determinants of fungal-pathogen speciation and host adaptation.</title>
        <authorList>
            <person name="Hu X."/>
            <person name="Xiao G."/>
            <person name="Zheng P."/>
            <person name="Shang Y."/>
            <person name="Su Y."/>
            <person name="Zhang X."/>
            <person name="Liu X."/>
            <person name="Zhan S."/>
            <person name="St Leger R.J."/>
            <person name="Wang C."/>
        </authorList>
    </citation>
    <scope>NUCLEOTIDE SEQUENCE [LARGE SCALE GENOMIC DNA]</scope>
    <source>
        <strain evidence="7 8">ARSEF 549</strain>
    </source>
</reference>
<sequence length="407" mass="44585">MPVQELQPHGDPSSGLDAFQECDTVGIRRSACKWNCMVTSIAELPRRINEAFEIATSGRPGPVLIDLPKDITAGILRKAIPTQTCLPSFPSIASQAAKPLMEKQLNTSLGHAAELIKSKGGTELLRELADKCSIPVTTTLQGLGEFDERDEKSLHMLGIHGMAYANMSMREADLIIALGARFDDRVVLNASKFAPNAKAAAAKKRGGIIYFDILPKNINKWPLSNYERADSPGDNGLIKPQSVIEELSDLTSRIDKKTIISTGVGRHQMWVAQHYTWREPRSCVTSGGLGTMGFGLPSAIGIAVARPDALVIDIDGDASFNMTLTELSTAAQFNIDVKVIVLNNEEQGMATQWQNLFYEDRYAHTHPRNPDFESKHNQTPLSWAADRGHEAVVRLLLEKDADLEAES</sequence>
<feature type="domain" description="Thiamine pyrophosphate enzyme TPP-binding" evidence="6">
    <location>
        <begin position="263"/>
        <end position="373"/>
    </location>
</feature>
<feature type="non-terminal residue" evidence="7">
    <location>
        <position position="1"/>
    </location>
</feature>
<dbReference type="InterPro" id="IPR045229">
    <property type="entry name" value="TPP_enz"/>
</dbReference>
<feature type="domain" description="Thiamine pyrophosphate enzyme central" evidence="5">
    <location>
        <begin position="117"/>
        <end position="220"/>
    </location>
</feature>
<dbReference type="Pfam" id="PF02775">
    <property type="entry name" value="TPP_enzyme_C"/>
    <property type="match status" value="1"/>
</dbReference>
<evidence type="ECO:0000256" key="1">
    <source>
        <dbReference type="ARBA" id="ARBA00001964"/>
    </source>
</evidence>
<keyword evidence="3" id="KW-0786">Thiamine pyrophosphate</keyword>
<dbReference type="SMART" id="SM00248">
    <property type="entry name" value="ANK"/>
    <property type="match status" value="1"/>
</dbReference>
<dbReference type="InterPro" id="IPR029035">
    <property type="entry name" value="DHS-like_NAD/FAD-binding_dom"/>
</dbReference>
<dbReference type="Pfam" id="PF00023">
    <property type="entry name" value="Ank"/>
    <property type="match status" value="1"/>
</dbReference>
<dbReference type="GO" id="GO:0030976">
    <property type="term" value="F:thiamine pyrophosphate binding"/>
    <property type="evidence" value="ECO:0007669"/>
    <property type="project" value="InterPro"/>
</dbReference>
<dbReference type="GO" id="GO:0009099">
    <property type="term" value="P:L-valine biosynthetic process"/>
    <property type="evidence" value="ECO:0007669"/>
    <property type="project" value="TreeGrafter"/>
</dbReference>
<dbReference type="EMBL" id="AZNF01000010">
    <property type="protein sequence ID" value="KID63066.1"/>
    <property type="molecule type" value="Genomic_DNA"/>
</dbReference>
<keyword evidence="8" id="KW-1185">Reference proteome</keyword>
<dbReference type="GO" id="GO:0009097">
    <property type="term" value="P:isoleucine biosynthetic process"/>
    <property type="evidence" value="ECO:0007669"/>
    <property type="project" value="TreeGrafter"/>
</dbReference>
<dbReference type="Gene3D" id="3.40.50.1220">
    <property type="entry name" value="TPP-binding domain"/>
    <property type="match status" value="1"/>
</dbReference>
<dbReference type="InterPro" id="IPR000399">
    <property type="entry name" value="TPP-bd_CS"/>
</dbReference>
<dbReference type="CDD" id="cd07035">
    <property type="entry name" value="TPP_PYR_POX_like"/>
    <property type="match status" value="1"/>
</dbReference>
<dbReference type="PANTHER" id="PTHR18968">
    <property type="entry name" value="THIAMINE PYROPHOSPHATE ENZYMES"/>
    <property type="match status" value="1"/>
</dbReference>
<gene>
    <name evidence="7" type="ORF">MAN_07267</name>
</gene>
<dbReference type="HOGENOM" id="CLU_676311_0_0_1"/>
<dbReference type="InterPro" id="IPR012000">
    <property type="entry name" value="Thiamin_PyroP_enz_cen_dom"/>
</dbReference>
<evidence type="ECO:0000256" key="3">
    <source>
        <dbReference type="ARBA" id="ARBA00023052"/>
    </source>
</evidence>
<dbReference type="Gene3D" id="1.25.40.20">
    <property type="entry name" value="Ankyrin repeat-containing domain"/>
    <property type="match status" value="1"/>
</dbReference>
<protein>
    <submittedName>
        <fullName evidence="7">Acetolactate synthase</fullName>
    </submittedName>
</protein>
<dbReference type="GO" id="GO:0000287">
    <property type="term" value="F:magnesium ion binding"/>
    <property type="evidence" value="ECO:0007669"/>
    <property type="project" value="InterPro"/>
</dbReference>
<dbReference type="InterPro" id="IPR002110">
    <property type="entry name" value="Ankyrin_rpt"/>
</dbReference>
<dbReference type="GO" id="GO:0003984">
    <property type="term" value="F:acetolactate synthase activity"/>
    <property type="evidence" value="ECO:0007669"/>
    <property type="project" value="TreeGrafter"/>
</dbReference>
<comment type="cofactor">
    <cofactor evidence="1">
        <name>thiamine diphosphate</name>
        <dbReference type="ChEBI" id="CHEBI:58937"/>
    </cofactor>
</comment>
<dbReference type="Proteomes" id="UP000031186">
    <property type="component" value="Unassembled WGS sequence"/>
</dbReference>
<comment type="caution">
    <text evidence="7">The sequence shown here is derived from an EMBL/GenBank/DDBJ whole genome shotgun (WGS) entry which is preliminary data.</text>
</comment>
<name>A0A0B4FBE7_METAF</name>
<dbReference type="PANTHER" id="PTHR18968:SF13">
    <property type="entry name" value="ACETOLACTATE SYNTHASE CATALYTIC SUBUNIT, MITOCHONDRIAL"/>
    <property type="match status" value="1"/>
</dbReference>
<evidence type="ECO:0000256" key="4">
    <source>
        <dbReference type="PROSITE-ProRule" id="PRU00023"/>
    </source>
</evidence>
<evidence type="ECO:0000313" key="7">
    <source>
        <dbReference type="EMBL" id="KID63066.1"/>
    </source>
</evidence>
<evidence type="ECO:0000259" key="6">
    <source>
        <dbReference type="Pfam" id="PF02775"/>
    </source>
</evidence>
<dbReference type="GO" id="GO:0005948">
    <property type="term" value="C:acetolactate synthase complex"/>
    <property type="evidence" value="ECO:0007669"/>
    <property type="project" value="TreeGrafter"/>
</dbReference>
<dbReference type="Pfam" id="PF00205">
    <property type="entry name" value="TPP_enzyme_M"/>
    <property type="match status" value="1"/>
</dbReference>
<dbReference type="Gene3D" id="3.40.50.970">
    <property type="match status" value="2"/>
</dbReference>
<dbReference type="GO" id="GO:0005739">
    <property type="term" value="C:mitochondrion"/>
    <property type="evidence" value="ECO:0007669"/>
    <property type="project" value="TreeGrafter"/>
</dbReference>
<dbReference type="CDD" id="cd02015">
    <property type="entry name" value="TPP_AHAS"/>
    <property type="match status" value="1"/>
</dbReference>
<dbReference type="AlphaFoldDB" id="A0A0B4FBE7"/>
<keyword evidence="4" id="KW-0040">ANK repeat</keyword>
<dbReference type="PROSITE" id="PS50297">
    <property type="entry name" value="ANK_REP_REGION"/>
    <property type="match status" value="1"/>
</dbReference>
<dbReference type="PROSITE" id="PS00187">
    <property type="entry name" value="TPP_ENZYMES"/>
    <property type="match status" value="1"/>
</dbReference>
<evidence type="ECO:0000256" key="2">
    <source>
        <dbReference type="ARBA" id="ARBA00007812"/>
    </source>
</evidence>
<dbReference type="SUPFAM" id="SSF48403">
    <property type="entry name" value="Ankyrin repeat"/>
    <property type="match status" value="1"/>
</dbReference>
<accession>A0A0B4FBE7</accession>
<organism evidence="7 8">
    <name type="scientific">Metarhizium anisopliae (strain ARSEF 549)</name>
    <dbReference type="NCBI Taxonomy" id="3151832"/>
    <lineage>
        <taxon>Eukaryota</taxon>
        <taxon>Fungi</taxon>
        <taxon>Dikarya</taxon>
        <taxon>Ascomycota</taxon>
        <taxon>Pezizomycotina</taxon>
        <taxon>Sordariomycetes</taxon>
        <taxon>Hypocreomycetidae</taxon>
        <taxon>Hypocreales</taxon>
        <taxon>Clavicipitaceae</taxon>
        <taxon>Metarhizium</taxon>
    </lineage>
</organism>